<dbReference type="AlphaFoldDB" id="A0A150PKJ2"/>
<reference evidence="2 3" key="1">
    <citation type="submission" date="2014-02" db="EMBL/GenBank/DDBJ databases">
        <title>The small core and large imbalanced accessory genome model reveals a collaborative survival strategy of Sorangium cellulosum strains in nature.</title>
        <authorList>
            <person name="Han K."/>
            <person name="Peng R."/>
            <person name="Blom J."/>
            <person name="Li Y.-Z."/>
        </authorList>
    </citation>
    <scope>NUCLEOTIDE SEQUENCE [LARGE SCALE GENOMIC DNA]</scope>
    <source>
        <strain evidence="2 3">So0157-25</strain>
    </source>
</reference>
<sequence>MGLTDELVPVLKKLRLSGVLQSLEVSVRQADPLPASAAMDRLLHDAHALVLEGDSYRNPTPGRRRRAAEASQESKT</sequence>
<accession>A0A150PKJ2</accession>
<protein>
    <submittedName>
        <fullName evidence="2">Uncharacterized protein</fullName>
    </submittedName>
</protein>
<dbReference type="EMBL" id="JELY01001311">
    <property type="protein sequence ID" value="KYF56234.1"/>
    <property type="molecule type" value="Genomic_DNA"/>
</dbReference>
<proteinExistence type="predicted"/>
<evidence type="ECO:0000313" key="2">
    <source>
        <dbReference type="EMBL" id="KYF56234.1"/>
    </source>
</evidence>
<organism evidence="2 3">
    <name type="scientific">Sorangium cellulosum</name>
    <name type="common">Polyangium cellulosum</name>
    <dbReference type="NCBI Taxonomy" id="56"/>
    <lineage>
        <taxon>Bacteria</taxon>
        <taxon>Pseudomonadati</taxon>
        <taxon>Myxococcota</taxon>
        <taxon>Polyangia</taxon>
        <taxon>Polyangiales</taxon>
        <taxon>Polyangiaceae</taxon>
        <taxon>Sorangium</taxon>
    </lineage>
</organism>
<evidence type="ECO:0000313" key="3">
    <source>
        <dbReference type="Proteomes" id="UP000075420"/>
    </source>
</evidence>
<gene>
    <name evidence="2" type="ORF">BE08_31995</name>
</gene>
<evidence type="ECO:0000256" key="1">
    <source>
        <dbReference type="SAM" id="MobiDB-lite"/>
    </source>
</evidence>
<comment type="caution">
    <text evidence="2">The sequence shown here is derived from an EMBL/GenBank/DDBJ whole genome shotgun (WGS) entry which is preliminary data.</text>
</comment>
<feature type="region of interest" description="Disordered" evidence="1">
    <location>
        <begin position="53"/>
        <end position="76"/>
    </location>
</feature>
<dbReference type="Proteomes" id="UP000075420">
    <property type="component" value="Unassembled WGS sequence"/>
</dbReference>
<name>A0A150PKJ2_SORCE</name>